<evidence type="ECO:0000313" key="2">
    <source>
        <dbReference type="Proteomes" id="UP000024635"/>
    </source>
</evidence>
<keyword evidence="2" id="KW-1185">Reference proteome</keyword>
<dbReference type="Proteomes" id="UP000024635">
    <property type="component" value="Unassembled WGS sequence"/>
</dbReference>
<protein>
    <submittedName>
        <fullName evidence="1">Uncharacterized protein</fullName>
    </submittedName>
</protein>
<dbReference type="EMBL" id="JARK01001485">
    <property type="protein sequence ID" value="EYB96594.1"/>
    <property type="molecule type" value="Genomic_DNA"/>
</dbReference>
<dbReference type="AlphaFoldDB" id="A0A016T212"/>
<comment type="caution">
    <text evidence="1">The sequence shown here is derived from an EMBL/GenBank/DDBJ whole genome shotgun (WGS) entry which is preliminary data.</text>
</comment>
<proteinExistence type="predicted"/>
<evidence type="ECO:0000313" key="1">
    <source>
        <dbReference type="EMBL" id="EYB96594.1"/>
    </source>
</evidence>
<accession>A0A016T212</accession>
<sequence>MKDHLFKKKINPGGTVGGVGAGPRFLSVDSLPGTHIVRIILLIERVPHSLSSGIETAFHVLPPKEYMVRKPCKLVLVGGAKPRFPHPSAHWQYMKSSFYSVRKWMRNSFYE</sequence>
<gene>
    <name evidence="1" type="primary">Acey_s0149.g2724</name>
    <name evidence="1" type="ORF">Y032_0149g2724</name>
</gene>
<reference evidence="2" key="1">
    <citation type="journal article" date="2015" name="Nat. Genet.">
        <title>The genome and transcriptome of the zoonotic hookworm Ancylostoma ceylanicum identify infection-specific gene families.</title>
        <authorList>
            <person name="Schwarz E.M."/>
            <person name="Hu Y."/>
            <person name="Antoshechkin I."/>
            <person name="Miller M.M."/>
            <person name="Sternberg P.W."/>
            <person name="Aroian R.V."/>
        </authorList>
    </citation>
    <scope>NUCLEOTIDE SEQUENCE</scope>
    <source>
        <strain evidence="2">HY135</strain>
    </source>
</reference>
<organism evidence="1 2">
    <name type="scientific">Ancylostoma ceylanicum</name>
    <dbReference type="NCBI Taxonomy" id="53326"/>
    <lineage>
        <taxon>Eukaryota</taxon>
        <taxon>Metazoa</taxon>
        <taxon>Ecdysozoa</taxon>
        <taxon>Nematoda</taxon>
        <taxon>Chromadorea</taxon>
        <taxon>Rhabditida</taxon>
        <taxon>Rhabditina</taxon>
        <taxon>Rhabditomorpha</taxon>
        <taxon>Strongyloidea</taxon>
        <taxon>Ancylostomatidae</taxon>
        <taxon>Ancylostomatinae</taxon>
        <taxon>Ancylostoma</taxon>
    </lineage>
</organism>
<name>A0A016T212_9BILA</name>